<name>A0A1Z1FGG6_9SPHN</name>
<organism evidence="6 8">
    <name type="scientific">Croceicoccus marinus</name>
    <dbReference type="NCBI Taxonomy" id="450378"/>
    <lineage>
        <taxon>Bacteria</taxon>
        <taxon>Pseudomonadati</taxon>
        <taxon>Pseudomonadota</taxon>
        <taxon>Alphaproteobacteria</taxon>
        <taxon>Sphingomonadales</taxon>
        <taxon>Erythrobacteraceae</taxon>
        <taxon>Croceicoccus</taxon>
    </lineage>
</organism>
<dbReference type="InterPro" id="IPR049449">
    <property type="entry name" value="TesB_ACOT8-like_N"/>
</dbReference>
<dbReference type="Proteomes" id="UP000515297">
    <property type="component" value="Plasmid plas1"/>
</dbReference>
<dbReference type="OrthoDB" id="9781019at2"/>
<dbReference type="EMBL" id="CP019603">
    <property type="protein sequence ID" value="ARU17909.1"/>
    <property type="molecule type" value="Genomic_DNA"/>
</dbReference>
<dbReference type="Proteomes" id="UP000195807">
    <property type="component" value="Plasmid pCME4A9I"/>
</dbReference>
<dbReference type="STRING" id="450378.GCA_001661675_03306"/>
<dbReference type="InterPro" id="IPR025652">
    <property type="entry name" value="TesB_C"/>
</dbReference>
<dbReference type="RefSeq" id="WP_066850326.1">
    <property type="nucleotide sequence ID" value="NZ_CP019603.1"/>
</dbReference>
<evidence type="ECO:0000313" key="6">
    <source>
        <dbReference type="EMBL" id="ARU17909.1"/>
    </source>
</evidence>
<dbReference type="CDD" id="cd03444">
    <property type="entry name" value="Thioesterase_II_repeat1"/>
    <property type="match status" value="1"/>
</dbReference>
<geneLocation type="plasmid" evidence="7 9">
    <name>plas1</name>
</geneLocation>
<evidence type="ECO:0000256" key="3">
    <source>
        <dbReference type="SAM" id="MobiDB-lite"/>
    </source>
</evidence>
<feature type="region of interest" description="Disordered" evidence="3">
    <location>
        <begin position="1"/>
        <end position="20"/>
    </location>
</feature>
<geneLocation type="plasmid" evidence="6">
    <name>pCME4A9I</name>
</geneLocation>
<evidence type="ECO:0000259" key="4">
    <source>
        <dbReference type="Pfam" id="PF02551"/>
    </source>
</evidence>
<feature type="domain" description="Acyl-CoA thioesterase 2 C-terminal" evidence="4">
    <location>
        <begin position="195"/>
        <end position="298"/>
    </location>
</feature>
<proteinExistence type="inferred from homology"/>
<keyword evidence="2" id="KW-0378">Hydrolase</keyword>
<dbReference type="InterPro" id="IPR029069">
    <property type="entry name" value="HotDog_dom_sf"/>
</dbReference>
<dbReference type="AlphaFoldDB" id="A0A1Z1FGG6"/>
<reference evidence="7 9" key="2">
    <citation type="submission" date="2020-08" db="EMBL/GenBank/DDBJ databases">
        <authorList>
            <person name="Liu G."/>
            <person name="Sun C."/>
        </authorList>
    </citation>
    <scope>NUCLEOTIDE SEQUENCE [LARGE SCALE GENOMIC DNA]</scope>
    <source>
        <strain evidence="7 9">OT19</strain>
        <plasmid evidence="7 9">plas1</plasmid>
    </source>
</reference>
<geneLocation type="plasmid" evidence="8">
    <name>pcme4a9i</name>
</geneLocation>
<accession>A0A1Z1FGG6</accession>
<evidence type="ECO:0000256" key="1">
    <source>
        <dbReference type="ARBA" id="ARBA00006538"/>
    </source>
</evidence>
<dbReference type="Pfam" id="PF13622">
    <property type="entry name" value="4HBT_3"/>
    <property type="match status" value="1"/>
</dbReference>
<dbReference type="GO" id="GO:0009062">
    <property type="term" value="P:fatty acid catabolic process"/>
    <property type="evidence" value="ECO:0007669"/>
    <property type="project" value="TreeGrafter"/>
</dbReference>
<protein>
    <submittedName>
        <fullName evidence="7">Thioesterase family protein</fullName>
    </submittedName>
</protein>
<sequence length="310" mass="34432">MADEALAEESRNARSYTGPPRRLEREGLFALERQGDDRFVAPPLPSALIRLYGGQVIAQALTAAQRTVESGKWPAHCHAMFQTPGDIAKPISYHIERDSDGRSFSARRIVARQGEAIILAMNAMFHAEEPGAPTHGAAMPDVPPPSDLLSMEDVLHGSTELAERHEPFWLRDHMFEWRPVQTFRIDARPPEPGVQQFWVRLKEPWDGPAGDHFALLAYMTDLHLLHVGLAPLGIGFAADRLQTASLDHSVWFHRPARLDDWMLYSLTSPSAAQSIALGTGNLFTRQGEIVASTAQSGLIRLLDEARVDRL</sequence>
<evidence type="ECO:0000313" key="7">
    <source>
        <dbReference type="EMBL" id="QNE07415.1"/>
    </source>
</evidence>
<evidence type="ECO:0000313" key="8">
    <source>
        <dbReference type="Proteomes" id="UP000195807"/>
    </source>
</evidence>
<dbReference type="EMBL" id="CP060053">
    <property type="protein sequence ID" value="QNE07415.1"/>
    <property type="molecule type" value="Genomic_DNA"/>
</dbReference>
<evidence type="ECO:0000313" key="9">
    <source>
        <dbReference type="Proteomes" id="UP000515297"/>
    </source>
</evidence>
<evidence type="ECO:0000256" key="2">
    <source>
        <dbReference type="ARBA" id="ARBA00022801"/>
    </source>
</evidence>
<dbReference type="GO" id="GO:0005829">
    <property type="term" value="C:cytosol"/>
    <property type="evidence" value="ECO:0007669"/>
    <property type="project" value="TreeGrafter"/>
</dbReference>
<dbReference type="PANTHER" id="PTHR11066:SF34">
    <property type="entry name" value="ACYL-COENZYME A THIOESTERASE 8"/>
    <property type="match status" value="1"/>
</dbReference>
<gene>
    <name evidence="6" type="ORF">A9D14_16450</name>
    <name evidence="7" type="ORF">H4O24_16160</name>
</gene>
<comment type="similarity">
    <text evidence="1">Belongs to the C/M/P thioester hydrolase family.</text>
</comment>
<dbReference type="SUPFAM" id="SSF54637">
    <property type="entry name" value="Thioesterase/thiol ester dehydrase-isomerase"/>
    <property type="match status" value="2"/>
</dbReference>
<reference evidence="6 8" key="1">
    <citation type="submission" date="2017-01" db="EMBL/GenBank/DDBJ databases">
        <title>Complete genome sequence of esterase-producing bacterium Croceicoccus marinus E4A9.</title>
        <authorList>
            <person name="Wu Y.-H."/>
            <person name="Cheng H."/>
            <person name="Xu L."/>
            <person name="Huo Y.-Y."/>
            <person name="Wang C.-S."/>
            <person name="Xu X.-W."/>
        </authorList>
    </citation>
    <scope>NUCLEOTIDE SEQUENCE [LARGE SCALE GENOMIC DNA]</scope>
    <source>
        <strain evidence="6 8">E4A9</strain>
        <plasmid evidence="6">pCME4A9I</plasmid>
        <plasmid evidence="8">Plasmid pcme4a9i</plasmid>
    </source>
</reference>
<dbReference type="KEGG" id="cman:A9D14_16450"/>
<dbReference type="PANTHER" id="PTHR11066">
    <property type="entry name" value="ACYL-COA THIOESTERASE"/>
    <property type="match status" value="1"/>
</dbReference>
<dbReference type="GO" id="GO:0047617">
    <property type="term" value="F:fatty acyl-CoA hydrolase activity"/>
    <property type="evidence" value="ECO:0007669"/>
    <property type="project" value="InterPro"/>
</dbReference>
<dbReference type="Pfam" id="PF02551">
    <property type="entry name" value="Acyl_CoA_thio"/>
    <property type="match status" value="1"/>
</dbReference>
<dbReference type="InterPro" id="IPR042171">
    <property type="entry name" value="Acyl-CoA_hotdog"/>
</dbReference>
<keyword evidence="6" id="KW-0614">Plasmid</keyword>
<dbReference type="InterPro" id="IPR003703">
    <property type="entry name" value="Acyl_CoA_thio"/>
</dbReference>
<dbReference type="CDD" id="cd03445">
    <property type="entry name" value="Thioesterase_II_repeat2"/>
    <property type="match status" value="1"/>
</dbReference>
<keyword evidence="8" id="KW-1185">Reference proteome</keyword>
<evidence type="ECO:0000259" key="5">
    <source>
        <dbReference type="Pfam" id="PF13622"/>
    </source>
</evidence>
<feature type="domain" description="Acyl-CoA thioesterase-like N-terminal HotDog" evidence="5">
    <location>
        <begin position="50"/>
        <end position="125"/>
    </location>
</feature>
<dbReference type="Gene3D" id="2.40.160.210">
    <property type="entry name" value="Acyl-CoA thioesterase, double hotdog domain"/>
    <property type="match status" value="1"/>
</dbReference>
<dbReference type="GO" id="GO:0006637">
    <property type="term" value="P:acyl-CoA metabolic process"/>
    <property type="evidence" value="ECO:0007669"/>
    <property type="project" value="InterPro"/>
</dbReference>